<dbReference type="OrthoDB" id="1522162at2"/>
<name>A0A2N1J4Y6_9BACT</name>
<reference evidence="3 4" key="1">
    <citation type="submission" date="2017-09" db="EMBL/GenBank/DDBJ databases">
        <title>Genomics of the genus Arcobacter.</title>
        <authorList>
            <person name="Perez-Cataluna A."/>
            <person name="Figueras M.J."/>
            <person name="Salas-Masso N."/>
        </authorList>
    </citation>
    <scope>NUCLEOTIDE SEQUENCE [LARGE SCALE GENOMIC DNA]</scope>
    <source>
        <strain evidence="3 4">DSM 18005</strain>
    </source>
</reference>
<feature type="domain" description="Glycosyl transferase family 1" evidence="1">
    <location>
        <begin position="179"/>
        <end position="344"/>
    </location>
</feature>
<evidence type="ECO:0000259" key="1">
    <source>
        <dbReference type="Pfam" id="PF00534"/>
    </source>
</evidence>
<dbReference type="Pfam" id="PF00534">
    <property type="entry name" value="Glycos_transf_1"/>
    <property type="match status" value="1"/>
</dbReference>
<dbReference type="Pfam" id="PF13477">
    <property type="entry name" value="Glyco_trans_4_2"/>
    <property type="match status" value="1"/>
</dbReference>
<organism evidence="3 4">
    <name type="scientific">Malaciobacter halophilus</name>
    <dbReference type="NCBI Taxonomy" id="197482"/>
    <lineage>
        <taxon>Bacteria</taxon>
        <taxon>Pseudomonadati</taxon>
        <taxon>Campylobacterota</taxon>
        <taxon>Epsilonproteobacteria</taxon>
        <taxon>Campylobacterales</taxon>
        <taxon>Arcobacteraceae</taxon>
        <taxon>Malaciobacter</taxon>
    </lineage>
</organism>
<dbReference type="PANTHER" id="PTHR45947">
    <property type="entry name" value="SULFOQUINOVOSYL TRANSFERASE SQD2"/>
    <property type="match status" value="1"/>
</dbReference>
<protein>
    <submittedName>
        <fullName evidence="3">Glycosyl transferase</fullName>
    </submittedName>
</protein>
<evidence type="ECO:0000259" key="2">
    <source>
        <dbReference type="Pfam" id="PF13477"/>
    </source>
</evidence>
<feature type="domain" description="Glycosyltransferase subfamily 4-like N-terminal" evidence="2">
    <location>
        <begin position="8"/>
        <end position="138"/>
    </location>
</feature>
<sequence length="366" mass="42438">MKNKSILEVCLSPDLGGLELYMSNCSKYLSKEFNVYNVISKNSKLEDYFKNDKNSFLLKRKSSFSLFLALKLAKIIDKQSIDIIHLHWTKDIPIVVFSKKLSKRKPKIVQTRHMTMTRFKNDFYHKFLYKNIDTIICVTKALQEQVNKFIPKNIRPKTEVIYLGAKTSEKLKENEILKFKNSLKVNDSFMLGLVGRINEFKGQHLLIEAMSLLKEKKLNIKAYIIGHAMNEEYLEKLKQKVIKYELEEQVLFVGFTKEPSKFMQACDVVLMASKNETFGLVTIEAMRNGTAVIASNSGGVLEVIDDEKTGLLFENQNYEDLALKIEKLYKDDILREKLAYAGQKKAKIQFDYDKQFEKVIELFGRS</sequence>
<dbReference type="RefSeq" id="WP_101183880.1">
    <property type="nucleotide sequence ID" value="NZ_CP031218.1"/>
</dbReference>
<dbReference type="AlphaFoldDB" id="A0A2N1J4Y6"/>
<accession>A0A2N1J4Y6</accession>
<dbReference type="KEGG" id="ahs:AHALO_1873"/>
<dbReference type="InterPro" id="IPR050194">
    <property type="entry name" value="Glycosyltransferase_grp1"/>
</dbReference>
<dbReference type="SUPFAM" id="SSF53756">
    <property type="entry name" value="UDP-Glycosyltransferase/glycogen phosphorylase"/>
    <property type="match status" value="1"/>
</dbReference>
<dbReference type="Gene3D" id="3.40.50.2000">
    <property type="entry name" value="Glycogen Phosphorylase B"/>
    <property type="match status" value="2"/>
</dbReference>
<proteinExistence type="predicted"/>
<keyword evidence="4" id="KW-1185">Reference proteome</keyword>
<evidence type="ECO:0000313" key="3">
    <source>
        <dbReference type="EMBL" id="PKI81574.1"/>
    </source>
</evidence>
<dbReference type="EMBL" id="NXIF01000013">
    <property type="protein sequence ID" value="PKI81574.1"/>
    <property type="molecule type" value="Genomic_DNA"/>
</dbReference>
<evidence type="ECO:0000313" key="4">
    <source>
        <dbReference type="Proteomes" id="UP000233248"/>
    </source>
</evidence>
<dbReference type="PANTHER" id="PTHR45947:SF3">
    <property type="entry name" value="SULFOQUINOVOSYL TRANSFERASE SQD2"/>
    <property type="match status" value="1"/>
</dbReference>
<dbReference type="CDD" id="cd03801">
    <property type="entry name" value="GT4_PimA-like"/>
    <property type="match status" value="1"/>
</dbReference>
<dbReference type="GO" id="GO:0016757">
    <property type="term" value="F:glycosyltransferase activity"/>
    <property type="evidence" value="ECO:0007669"/>
    <property type="project" value="InterPro"/>
</dbReference>
<comment type="caution">
    <text evidence="3">The sequence shown here is derived from an EMBL/GenBank/DDBJ whole genome shotgun (WGS) entry which is preliminary data.</text>
</comment>
<dbReference type="Proteomes" id="UP000233248">
    <property type="component" value="Unassembled WGS sequence"/>
</dbReference>
<dbReference type="InterPro" id="IPR028098">
    <property type="entry name" value="Glyco_trans_4-like_N"/>
</dbReference>
<keyword evidence="3" id="KW-0808">Transferase</keyword>
<gene>
    <name evidence="3" type="ORF">CP960_03715</name>
</gene>
<dbReference type="InterPro" id="IPR001296">
    <property type="entry name" value="Glyco_trans_1"/>
</dbReference>